<evidence type="ECO:0000259" key="1">
    <source>
        <dbReference type="Pfam" id="PF00497"/>
    </source>
</evidence>
<dbReference type="RefSeq" id="WP_149567583.1">
    <property type="nucleotide sequence ID" value="NZ_CP035807.1"/>
</dbReference>
<organism evidence="2 3">
    <name type="scientific">Thiospirochaeta perfilievii</name>
    <dbReference type="NCBI Taxonomy" id="252967"/>
    <lineage>
        <taxon>Bacteria</taxon>
        <taxon>Pseudomonadati</taxon>
        <taxon>Spirochaetota</taxon>
        <taxon>Spirochaetia</taxon>
        <taxon>Spirochaetales</taxon>
        <taxon>Spirochaetaceae</taxon>
        <taxon>Thiospirochaeta</taxon>
    </lineage>
</organism>
<feature type="domain" description="Solute-binding protein family 3/N-terminal" evidence="1">
    <location>
        <begin position="28"/>
        <end position="65"/>
    </location>
</feature>
<proteinExistence type="predicted"/>
<reference evidence="2 3" key="2">
    <citation type="submission" date="2019-09" db="EMBL/GenBank/DDBJ databases">
        <title>Complete Genome Sequence and Methylome Analysis of free living Spirochaetas.</title>
        <authorList>
            <person name="Leshcheva N."/>
            <person name="Mikheeva N."/>
        </authorList>
    </citation>
    <scope>NUCLEOTIDE SEQUENCE [LARGE SCALE GENOMIC DNA]</scope>
    <source>
        <strain evidence="2 3">P</strain>
    </source>
</reference>
<sequence>MPKVVGLYLAKEMGLEVKVLYAPDPGSPVCVAVPKGNYDMIKKVNIALDELILDGEIDKIYNKWF</sequence>
<accession>A0A5C1Q8G4</accession>
<dbReference type="Pfam" id="PF00497">
    <property type="entry name" value="SBP_bac_3"/>
    <property type="match status" value="1"/>
</dbReference>
<dbReference type="InterPro" id="IPR001638">
    <property type="entry name" value="Solute-binding_3/MltF_N"/>
</dbReference>
<protein>
    <submittedName>
        <fullName evidence="2">Transporter substrate-binding domain-containing protein</fullName>
    </submittedName>
</protein>
<evidence type="ECO:0000313" key="2">
    <source>
        <dbReference type="EMBL" id="QEN04335.1"/>
    </source>
</evidence>
<dbReference type="EMBL" id="CP035807">
    <property type="protein sequence ID" value="QEN04335.1"/>
    <property type="molecule type" value="Genomic_DNA"/>
</dbReference>
<gene>
    <name evidence="2" type="ORF">EW093_06335</name>
</gene>
<evidence type="ECO:0000313" key="3">
    <source>
        <dbReference type="Proteomes" id="UP000323824"/>
    </source>
</evidence>
<dbReference type="KEGG" id="sper:EW093_06335"/>
<dbReference type="Gene3D" id="3.40.190.10">
    <property type="entry name" value="Periplasmic binding protein-like II"/>
    <property type="match status" value="2"/>
</dbReference>
<name>A0A5C1Q8G4_9SPIO</name>
<dbReference type="Proteomes" id="UP000323824">
    <property type="component" value="Chromosome"/>
</dbReference>
<dbReference type="OrthoDB" id="9768183at2"/>
<dbReference type="SUPFAM" id="SSF53850">
    <property type="entry name" value="Periplasmic binding protein-like II"/>
    <property type="match status" value="1"/>
</dbReference>
<keyword evidence="3" id="KW-1185">Reference proteome</keyword>
<reference evidence="2 3" key="1">
    <citation type="submission" date="2019-02" db="EMBL/GenBank/DDBJ databases">
        <authorList>
            <person name="Fomenkov A."/>
            <person name="Dubinina G."/>
            <person name="Grabovich M."/>
            <person name="Vincze T."/>
            <person name="Roberts R.J."/>
        </authorList>
    </citation>
    <scope>NUCLEOTIDE SEQUENCE [LARGE SCALE GENOMIC DNA]</scope>
    <source>
        <strain evidence="2 3">P</strain>
    </source>
</reference>
<dbReference type="AlphaFoldDB" id="A0A5C1Q8G4"/>